<dbReference type="AlphaFoldDB" id="A0A6J7FJQ7"/>
<dbReference type="InterPro" id="IPR047048">
    <property type="entry name" value="TlyA"/>
</dbReference>
<evidence type="ECO:0000313" key="7">
    <source>
        <dbReference type="EMBL" id="CAB4867592.1"/>
    </source>
</evidence>
<dbReference type="PANTHER" id="PTHR32319">
    <property type="entry name" value="BACTERIAL HEMOLYSIN-LIKE PROTEIN"/>
    <property type="match status" value="1"/>
</dbReference>
<dbReference type="GO" id="GO:0008168">
    <property type="term" value="F:methyltransferase activity"/>
    <property type="evidence" value="ECO:0007669"/>
    <property type="project" value="InterPro"/>
</dbReference>
<dbReference type="EMBL" id="CAEZZP010000070">
    <property type="protein sequence ID" value="CAB4776244.1"/>
    <property type="molecule type" value="Genomic_DNA"/>
</dbReference>
<protein>
    <submittedName>
        <fullName evidence="8">Unannotated protein</fullName>
    </submittedName>
</protein>
<dbReference type="Pfam" id="PF01728">
    <property type="entry name" value="FtsJ"/>
    <property type="match status" value="1"/>
</dbReference>
<dbReference type="InterPro" id="IPR002877">
    <property type="entry name" value="RNA_MeTrfase_FtsJ_dom"/>
</dbReference>
<reference evidence="8" key="1">
    <citation type="submission" date="2020-05" db="EMBL/GenBank/DDBJ databases">
        <authorList>
            <person name="Chiriac C."/>
            <person name="Salcher M."/>
            <person name="Ghai R."/>
            <person name="Kavagutti S V."/>
        </authorList>
    </citation>
    <scope>NUCLEOTIDE SEQUENCE</scope>
</reference>
<dbReference type="CDD" id="cd00165">
    <property type="entry name" value="S4"/>
    <property type="match status" value="1"/>
</dbReference>
<evidence type="ECO:0000313" key="6">
    <source>
        <dbReference type="EMBL" id="CAB4800554.1"/>
    </source>
</evidence>
<dbReference type="Gene3D" id="3.10.290.10">
    <property type="entry name" value="RNA-binding S4 domain"/>
    <property type="match status" value="1"/>
</dbReference>
<dbReference type="PROSITE" id="PS50889">
    <property type="entry name" value="S4"/>
    <property type="match status" value="1"/>
</dbReference>
<dbReference type="EMBL" id="CAFBPS010000016">
    <property type="protein sequence ID" value="CAB5023251.1"/>
    <property type="molecule type" value="Genomic_DNA"/>
</dbReference>
<gene>
    <name evidence="4" type="ORF">UFOPK2658_01066</name>
    <name evidence="5" type="ORF">UFOPK2880_01127</name>
    <name evidence="6" type="ORF">UFOPK3004_00650</name>
    <name evidence="7" type="ORF">UFOPK3304_00820</name>
    <name evidence="8" type="ORF">UFOPK3494_00573</name>
    <name evidence="9" type="ORF">UFOPK4134_00402</name>
</gene>
<dbReference type="EMBL" id="CAFAAL010000041">
    <property type="protein sequence ID" value="CAB4800554.1"/>
    <property type="molecule type" value="Genomic_DNA"/>
</dbReference>
<dbReference type="InterPro" id="IPR036986">
    <property type="entry name" value="S4_RNA-bd_sf"/>
</dbReference>
<dbReference type="Pfam" id="PF01479">
    <property type="entry name" value="S4"/>
    <property type="match status" value="1"/>
</dbReference>
<evidence type="ECO:0000256" key="1">
    <source>
        <dbReference type="ARBA" id="ARBA00022884"/>
    </source>
</evidence>
<organism evidence="8">
    <name type="scientific">freshwater metagenome</name>
    <dbReference type="NCBI Taxonomy" id="449393"/>
    <lineage>
        <taxon>unclassified sequences</taxon>
        <taxon>metagenomes</taxon>
        <taxon>ecological metagenomes</taxon>
    </lineage>
</organism>
<keyword evidence="1" id="KW-0694">RNA-binding</keyword>
<evidence type="ECO:0000313" key="9">
    <source>
        <dbReference type="EMBL" id="CAB5023251.1"/>
    </source>
</evidence>
<evidence type="ECO:0000313" key="4">
    <source>
        <dbReference type="EMBL" id="CAB4721559.1"/>
    </source>
</evidence>
<dbReference type="InterPro" id="IPR029063">
    <property type="entry name" value="SAM-dependent_MTases_sf"/>
</dbReference>
<dbReference type="NCBIfam" id="TIGR00478">
    <property type="entry name" value="tly"/>
    <property type="match status" value="1"/>
</dbReference>
<dbReference type="GO" id="GO:0032259">
    <property type="term" value="P:methylation"/>
    <property type="evidence" value="ECO:0007669"/>
    <property type="project" value="InterPro"/>
</dbReference>
<dbReference type="InterPro" id="IPR004538">
    <property type="entry name" value="Hemolysin_A/TlyA"/>
</dbReference>
<evidence type="ECO:0000256" key="2">
    <source>
        <dbReference type="ARBA" id="ARBA00029460"/>
    </source>
</evidence>
<comment type="similarity">
    <text evidence="2">Belongs to the TlyA family.</text>
</comment>
<dbReference type="CDD" id="cd02440">
    <property type="entry name" value="AdoMet_MTases"/>
    <property type="match status" value="1"/>
</dbReference>
<dbReference type="InterPro" id="IPR002942">
    <property type="entry name" value="S4_RNA-bd"/>
</dbReference>
<dbReference type="EMBL" id="CAEZYH010000041">
    <property type="protein sequence ID" value="CAB4721559.1"/>
    <property type="molecule type" value="Genomic_DNA"/>
</dbReference>
<dbReference type="SUPFAM" id="SSF53335">
    <property type="entry name" value="S-adenosyl-L-methionine-dependent methyltransferases"/>
    <property type="match status" value="1"/>
</dbReference>
<accession>A0A6J7FJQ7</accession>
<dbReference type="Gene3D" id="3.40.50.150">
    <property type="entry name" value="Vaccinia Virus protein VP39"/>
    <property type="match status" value="1"/>
</dbReference>
<dbReference type="EMBL" id="CAFBLJ010000034">
    <property type="protein sequence ID" value="CAB4867592.1"/>
    <property type="molecule type" value="Genomic_DNA"/>
</dbReference>
<feature type="domain" description="RNA-binding S4" evidence="3">
    <location>
        <begin position="5"/>
        <end position="70"/>
    </location>
</feature>
<sequence>MARRQRLDTELVRRQLVSGRREATELIDAGRILVNGAIASKAAHQVDPADAVVVSGPPARFVSRGGEKLDAALEACGIDVTGRRVLDAGASTGGFTDCVLQRGATHVVALDVGHGQLHPKIRDDERVTVMERFNVRDMTIDDIGGEVDVVVADLSFISLTLVVPALVGVCRPGSELVLLVKPQFEVGRRDVSKGKGIISDPDLHQSACDGVRESCENAGATVNQIISSPITGAEGNKEFLLYATVREKMSV</sequence>
<evidence type="ECO:0000313" key="5">
    <source>
        <dbReference type="EMBL" id="CAB4776244.1"/>
    </source>
</evidence>
<proteinExistence type="inferred from homology"/>
<dbReference type="SMART" id="SM00363">
    <property type="entry name" value="S4"/>
    <property type="match status" value="1"/>
</dbReference>
<name>A0A6J7FJQ7_9ZZZZ</name>
<dbReference type="SUPFAM" id="SSF55174">
    <property type="entry name" value="Alpha-L RNA-binding motif"/>
    <property type="match status" value="1"/>
</dbReference>
<dbReference type="PANTHER" id="PTHR32319:SF0">
    <property type="entry name" value="BACTERIAL HEMOLYSIN-LIKE PROTEIN"/>
    <property type="match status" value="1"/>
</dbReference>
<evidence type="ECO:0000313" key="8">
    <source>
        <dbReference type="EMBL" id="CAB4894198.1"/>
    </source>
</evidence>
<dbReference type="GO" id="GO:0003723">
    <property type="term" value="F:RNA binding"/>
    <property type="evidence" value="ECO:0007669"/>
    <property type="project" value="UniProtKB-KW"/>
</dbReference>
<dbReference type="PIRSF" id="PIRSF005578">
    <property type="entry name" value="TlyA"/>
    <property type="match status" value="1"/>
</dbReference>
<dbReference type="EMBL" id="CAFBMF010000024">
    <property type="protein sequence ID" value="CAB4894198.1"/>
    <property type="molecule type" value="Genomic_DNA"/>
</dbReference>
<evidence type="ECO:0000259" key="3">
    <source>
        <dbReference type="SMART" id="SM00363"/>
    </source>
</evidence>